<dbReference type="GO" id="GO:0071972">
    <property type="term" value="F:peptidoglycan L,D-transpeptidase activity"/>
    <property type="evidence" value="ECO:0007669"/>
    <property type="project" value="TreeGrafter"/>
</dbReference>
<comment type="caution">
    <text evidence="3">The sequence shown here is derived from an EMBL/GenBank/DDBJ whole genome shotgun (WGS) entry which is preliminary data.</text>
</comment>
<evidence type="ECO:0000259" key="2">
    <source>
        <dbReference type="Pfam" id="PF00905"/>
    </source>
</evidence>
<dbReference type="InterPro" id="IPR012338">
    <property type="entry name" value="Beta-lactam/transpept-like"/>
</dbReference>
<name>A0A0W8FXT8_9ZZZZ</name>
<accession>A0A0W8FXT8</accession>
<evidence type="ECO:0000313" key="3">
    <source>
        <dbReference type="EMBL" id="KUG25670.1"/>
    </source>
</evidence>
<dbReference type="InterPro" id="IPR001460">
    <property type="entry name" value="PCN-bd_Tpept"/>
</dbReference>
<dbReference type="Pfam" id="PF00905">
    <property type="entry name" value="Transpeptidase"/>
    <property type="match status" value="1"/>
</dbReference>
<dbReference type="GO" id="GO:0005886">
    <property type="term" value="C:plasma membrane"/>
    <property type="evidence" value="ECO:0007669"/>
    <property type="project" value="TreeGrafter"/>
</dbReference>
<dbReference type="AlphaFoldDB" id="A0A0W8FXT8"/>
<sequence>MFKVVNEPGGTAGNVRLPNIEISGKTGTSQNPHGKNHAVFVGYAPSKNPKIAIAVLVENVGFGSTHAAPIAKEVIKAYLEKDELKQSSSLERFAKVKN</sequence>
<dbReference type="GO" id="GO:0008658">
    <property type="term" value="F:penicillin binding"/>
    <property type="evidence" value="ECO:0007669"/>
    <property type="project" value="InterPro"/>
</dbReference>
<dbReference type="SUPFAM" id="SSF56601">
    <property type="entry name" value="beta-lactamase/transpeptidase-like"/>
    <property type="match status" value="1"/>
</dbReference>
<dbReference type="EMBL" id="LNQE01000630">
    <property type="protein sequence ID" value="KUG25670.1"/>
    <property type="molecule type" value="Genomic_DNA"/>
</dbReference>
<dbReference type="PANTHER" id="PTHR30627">
    <property type="entry name" value="PEPTIDOGLYCAN D,D-TRANSPEPTIDASE"/>
    <property type="match status" value="1"/>
</dbReference>
<evidence type="ECO:0000256" key="1">
    <source>
        <dbReference type="SAM" id="MobiDB-lite"/>
    </source>
</evidence>
<feature type="domain" description="Penicillin-binding protein transpeptidase" evidence="2">
    <location>
        <begin position="1"/>
        <end position="76"/>
    </location>
</feature>
<dbReference type="GO" id="GO:0071555">
    <property type="term" value="P:cell wall organization"/>
    <property type="evidence" value="ECO:0007669"/>
    <property type="project" value="TreeGrafter"/>
</dbReference>
<dbReference type="InterPro" id="IPR050515">
    <property type="entry name" value="Beta-lactam/transpept"/>
</dbReference>
<feature type="region of interest" description="Disordered" evidence="1">
    <location>
        <begin position="15"/>
        <end position="34"/>
    </location>
</feature>
<proteinExistence type="predicted"/>
<reference evidence="3" key="1">
    <citation type="journal article" date="2015" name="Proc. Natl. Acad. Sci. U.S.A.">
        <title>Networks of energetic and metabolic interactions define dynamics in microbial communities.</title>
        <authorList>
            <person name="Embree M."/>
            <person name="Liu J.K."/>
            <person name="Al-Bassam M.M."/>
            <person name="Zengler K."/>
        </authorList>
    </citation>
    <scope>NUCLEOTIDE SEQUENCE</scope>
</reference>
<dbReference type="PANTHER" id="PTHR30627:SF2">
    <property type="entry name" value="PEPTIDOGLYCAN D,D-TRANSPEPTIDASE MRDA"/>
    <property type="match status" value="1"/>
</dbReference>
<dbReference type="Gene3D" id="3.40.710.10">
    <property type="entry name" value="DD-peptidase/beta-lactamase superfamily"/>
    <property type="match status" value="1"/>
</dbReference>
<protein>
    <submittedName>
        <fullName evidence="3">Penicillin-binding protein 2 (Pbp-2)</fullName>
    </submittedName>
</protein>
<gene>
    <name evidence="3" type="ORF">ASZ90_004509</name>
</gene>
<organism evidence="3">
    <name type="scientific">hydrocarbon metagenome</name>
    <dbReference type="NCBI Taxonomy" id="938273"/>
    <lineage>
        <taxon>unclassified sequences</taxon>
        <taxon>metagenomes</taxon>
        <taxon>ecological metagenomes</taxon>
    </lineage>
</organism>